<protein>
    <recommendedName>
        <fullName evidence="4">Holin</fullName>
    </recommendedName>
</protein>
<proteinExistence type="predicted"/>
<evidence type="ECO:0000313" key="3">
    <source>
        <dbReference type="Proteomes" id="UP000461670"/>
    </source>
</evidence>
<dbReference type="AlphaFoldDB" id="A0A7V8JQW8"/>
<feature type="transmembrane region" description="Helical" evidence="1">
    <location>
        <begin position="12"/>
        <end position="34"/>
    </location>
</feature>
<accession>A0A7V8JQW8</accession>
<evidence type="ECO:0000256" key="1">
    <source>
        <dbReference type="SAM" id="Phobius"/>
    </source>
</evidence>
<feature type="transmembrane region" description="Helical" evidence="1">
    <location>
        <begin position="40"/>
        <end position="58"/>
    </location>
</feature>
<dbReference type="InterPro" id="IPR057700">
    <property type="entry name" value="DUF7940"/>
</dbReference>
<keyword evidence="1" id="KW-0812">Transmembrane</keyword>
<evidence type="ECO:0008006" key="4">
    <source>
        <dbReference type="Google" id="ProtNLM"/>
    </source>
</evidence>
<reference evidence="3" key="1">
    <citation type="journal article" date="2020" name="MBio">
        <title>Horizontal gene transfer to a defensive symbiont with a reduced genome amongst a multipartite beetle microbiome.</title>
        <authorList>
            <person name="Waterworth S.C."/>
            <person name="Florez L.V."/>
            <person name="Rees E.R."/>
            <person name="Hertweck C."/>
            <person name="Kaltenpoth M."/>
            <person name="Kwan J.C."/>
        </authorList>
    </citation>
    <scope>NUCLEOTIDE SEQUENCE [LARGE SCALE GENOMIC DNA]</scope>
</reference>
<gene>
    <name evidence="2" type="ORF">GAK30_01586</name>
</gene>
<sequence>MKLIAGWKQSYRLYSVQIAAAIMLLSVIDSILRVKGIVELPAWVYTVSSVLLIVVRNVQQFFESADTSGNT</sequence>
<evidence type="ECO:0000313" key="2">
    <source>
        <dbReference type="EMBL" id="KAF1021897.1"/>
    </source>
</evidence>
<dbReference type="Pfam" id="PF25612">
    <property type="entry name" value="DUF7940"/>
    <property type="match status" value="1"/>
</dbReference>
<dbReference type="Proteomes" id="UP000461670">
    <property type="component" value="Unassembled WGS sequence"/>
</dbReference>
<comment type="caution">
    <text evidence="2">The sequence shown here is derived from an EMBL/GenBank/DDBJ whole genome shotgun (WGS) entry which is preliminary data.</text>
</comment>
<keyword evidence="1" id="KW-1133">Transmembrane helix</keyword>
<organism evidence="2 3">
    <name type="scientific">Paracidovorax wautersii</name>
    <dbReference type="NCBI Taxonomy" id="1177982"/>
    <lineage>
        <taxon>Bacteria</taxon>
        <taxon>Pseudomonadati</taxon>
        <taxon>Pseudomonadota</taxon>
        <taxon>Betaproteobacteria</taxon>
        <taxon>Burkholderiales</taxon>
        <taxon>Comamonadaceae</taxon>
        <taxon>Paracidovorax</taxon>
    </lineage>
</organism>
<dbReference type="EMBL" id="WNDQ01000017">
    <property type="protein sequence ID" value="KAF1021897.1"/>
    <property type="molecule type" value="Genomic_DNA"/>
</dbReference>
<keyword evidence="1" id="KW-0472">Membrane</keyword>
<name>A0A7V8JQW8_9BURK</name>